<keyword evidence="1" id="KW-0732">Signal</keyword>
<reference evidence="2 3" key="1">
    <citation type="submission" date="2020-08" db="EMBL/GenBank/DDBJ databases">
        <title>Genome Sequencing of Nocardia wallacei strain FMUON74 and assembly.</title>
        <authorList>
            <person name="Toyokawa M."/>
            <person name="Uesaka K."/>
        </authorList>
    </citation>
    <scope>NUCLEOTIDE SEQUENCE [LARGE SCALE GENOMIC DNA]</scope>
    <source>
        <strain evidence="2 3">FMUON74</strain>
    </source>
</reference>
<evidence type="ECO:0008006" key="4">
    <source>
        <dbReference type="Google" id="ProtNLM"/>
    </source>
</evidence>
<dbReference type="Proteomes" id="UP000516173">
    <property type="component" value="Chromosome"/>
</dbReference>
<name>A0A7G1KNA5_9NOCA</name>
<gene>
    <name evidence="2" type="ORF">NWFMUON74_44400</name>
</gene>
<dbReference type="AlphaFoldDB" id="A0A7G1KNA5"/>
<evidence type="ECO:0000256" key="1">
    <source>
        <dbReference type="SAM" id="SignalP"/>
    </source>
</evidence>
<evidence type="ECO:0000313" key="2">
    <source>
        <dbReference type="EMBL" id="BCK56668.1"/>
    </source>
</evidence>
<keyword evidence="3" id="KW-1185">Reference proteome</keyword>
<accession>A0A7G1KNA5</accession>
<dbReference type="PROSITE" id="PS51257">
    <property type="entry name" value="PROKAR_LIPOPROTEIN"/>
    <property type="match status" value="1"/>
</dbReference>
<protein>
    <recommendedName>
        <fullName evidence="4">DUF5642 domain-containing protein</fullName>
    </recommendedName>
</protein>
<dbReference type="RefSeq" id="WP_187683698.1">
    <property type="nucleotide sequence ID" value="NZ_AP023396.1"/>
</dbReference>
<dbReference type="EMBL" id="AP023396">
    <property type="protein sequence ID" value="BCK56668.1"/>
    <property type="molecule type" value="Genomic_DNA"/>
</dbReference>
<organism evidence="2 3">
    <name type="scientific">Nocardia wallacei</name>
    <dbReference type="NCBI Taxonomy" id="480035"/>
    <lineage>
        <taxon>Bacteria</taxon>
        <taxon>Bacillati</taxon>
        <taxon>Actinomycetota</taxon>
        <taxon>Actinomycetes</taxon>
        <taxon>Mycobacteriales</taxon>
        <taxon>Nocardiaceae</taxon>
        <taxon>Nocardia</taxon>
    </lineage>
</organism>
<proteinExistence type="predicted"/>
<evidence type="ECO:0000313" key="3">
    <source>
        <dbReference type="Proteomes" id="UP000516173"/>
    </source>
</evidence>
<feature type="chain" id="PRO_5038458135" description="DUF5642 domain-containing protein" evidence="1">
    <location>
        <begin position="24"/>
        <end position="354"/>
    </location>
</feature>
<dbReference type="KEGG" id="nwl:NWFMUON74_44400"/>
<sequence>MGPRCARLVVAAIAIVFVSAGCAVSDDASARQDTTAGASTSIAPIPPPDPTDYPARAVAMPTGQQIADLPAEARAQVLCAAATSQQWQAILGEPPILRRLEDGSCGVYTTGLRARLAMTEAAIGNPRSPIAGRPATGEVKTATRDLVAGTELTVLLVDDLPTGLNFKPRLYLTMSPASGNHRVDSTESLAVRAAESVVPRLISPGPRLPGYQVFVPTPTTPGVGIFDLAVQVRTNRLCTVALDVLGPLPPHATIAPNDDYCIVGYTGGSPDEHSGRYDPWWSYTIMFDPQTAFTGVQSVSPGQLLPLDEGAYAARLTAAPGQPPLRISTSGANTPLPVPAREFAQRVVTTLLQP</sequence>
<dbReference type="GeneID" id="80348900"/>
<feature type="signal peptide" evidence="1">
    <location>
        <begin position="1"/>
        <end position="23"/>
    </location>
</feature>